<reference evidence="1" key="1">
    <citation type="submission" date="2021-01" db="EMBL/GenBank/DDBJ databases">
        <authorList>
            <person name="Corre E."/>
            <person name="Pelletier E."/>
            <person name="Niang G."/>
            <person name="Scheremetjew M."/>
            <person name="Finn R."/>
            <person name="Kale V."/>
            <person name="Holt S."/>
            <person name="Cochrane G."/>
            <person name="Meng A."/>
            <person name="Brown T."/>
            <person name="Cohen L."/>
        </authorList>
    </citation>
    <scope>NUCLEOTIDE SEQUENCE</scope>
    <source>
        <strain evidence="1">379</strain>
    </source>
</reference>
<accession>A0A7S3RN84</accession>
<gene>
    <name evidence="1" type="ORF">EHUX00137_LOCUS4920</name>
</gene>
<protein>
    <submittedName>
        <fullName evidence="1">Uncharacterized protein</fullName>
    </submittedName>
</protein>
<dbReference type="EMBL" id="HBIR01007201">
    <property type="protein sequence ID" value="CAE0529434.1"/>
    <property type="molecule type" value="Transcribed_RNA"/>
</dbReference>
<proteinExistence type="predicted"/>
<dbReference type="AlphaFoldDB" id="A0A7S3RN84"/>
<name>A0A7S3RN84_EMIHU</name>
<sequence>MHRSRRAMCRLRWLLSLAPHPSKIEKAPVCATQVVSIYGSRTSSIPLGLRDRRNPPDYKYLEYDVYGWFRYDGDADGVKGLDRKWVDVDSLKRITNWTAVQGKVEEYEKGLTALREENVGVAQKLKREAETDGGGGFGLGR</sequence>
<evidence type="ECO:0000313" key="1">
    <source>
        <dbReference type="EMBL" id="CAE0529434.1"/>
    </source>
</evidence>
<organism evidence="1">
    <name type="scientific">Emiliania huxleyi</name>
    <name type="common">Coccolithophore</name>
    <name type="synonym">Pontosphaera huxleyi</name>
    <dbReference type="NCBI Taxonomy" id="2903"/>
    <lineage>
        <taxon>Eukaryota</taxon>
        <taxon>Haptista</taxon>
        <taxon>Haptophyta</taxon>
        <taxon>Prymnesiophyceae</taxon>
        <taxon>Isochrysidales</taxon>
        <taxon>Noelaerhabdaceae</taxon>
        <taxon>Emiliania</taxon>
    </lineage>
</organism>